<evidence type="ECO:0000313" key="1">
    <source>
        <dbReference type="EMBL" id="CAK0901090.1"/>
    </source>
</evidence>
<evidence type="ECO:0000313" key="2">
    <source>
        <dbReference type="Proteomes" id="UP001189429"/>
    </source>
</evidence>
<organism evidence="1 2">
    <name type="scientific">Prorocentrum cordatum</name>
    <dbReference type="NCBI Taxonomy" id="2364126"/>
    <lineage>
        <taxon>Eukaryota</taxon>
        <taxon>Sar</taxon>
        <taxon>Alveolata</taxon>
        <taxon>Dinophyceae</taxon>
        <taxon>Prorocentrales</taxon>
        <taxon>Prorocentraceae</taxon>
        <taxon>Prorocentrum</taxon>
    </lineage>
</organism>
<protein>
    <submittedName>
        <fullName evidence="1">Uncharacterized protein</fullName>
    </submittedName>
</protein>
<gene>
    <name evidence="1" type="ORF">PCOR1329_LOCUS78169</name>
</gene>
<sequence>MLKNPNTAAADLFSAEVVEKAISAMRGNSLQVPTPAELRQRIFAVYRTLYARITRKAASDGFARYGLDAGLREADQEKGMLKVKKEHHGIHTEMLRYNWIVRDYVGFENRRLHSNSDLLSILFTDHLQLDPKAVAKVEKASRKHISRMRKEEDTKNKELRKGLEKAGVPVRALVDM</sequence>
<dbReference type="EMBL" id="CAUYUJ010020881">
    <property type="protein sequence ID" value="CAK0901090.1"/>
    <property type="molecule type" value="Genomic_DNA"/>
</dbReference>
<accession>A0ABN9XRV0</accession>
<proteinExistence type="predicted"/>
<name>A0ABN9XRV0_9DINO</name>
<reference evidence="1" key="1">
    <citation type="submission" date="2023-10" db="EMBL/GenBank/DDBJ databases">
        <authorList>
            <person name="Chen Y."/>
            <person name="Shah S."/>
            <person name="Dougan E. K."/>
            <person name="Thang M."/>
            <person name="Chan C."/>
        </authorList>
    </citation>
    <scope>NUCLEOTIDE SEQUENCE [LARGE SCALE GENOMIC DNA]</scope>
</reference>
<dbReference type="Proteomes" id="UP001189429">
    <property type="component" value="Unassembled WGS sequence"/>
</dbReference>
<keyword evidence="2" id="KW-1185">Reference proteome</keyword>
<comment type="caution">
    <text evidence="1">The sequence shown here is derived from an EMBL/GenBank/DDBJ whole genome shotgun (WGS) entry which is preliminary data.</text>
</comment>